<gene>
    <name evidence="2" type="ORF">PECM_004020</name>
</gene>
<organism evidence="2 3">
    <name type="scientific">Penicillium ucsense</name>
    <dbReference type="NCBI Taxonomy" id="2839758"/>
    <lineage>
        <taxon>Eukaryota</taxon>
        <taxon>Fungi</taxon>
        <taxon>Dikarya</taxon>
        <taxon>Ascomycota</taxon>
        <taxon>Pezizomycotina</taxon>
        <taxon>Eurotiomycetes</taxon>
        <taxon>Eurotiomycetidae</taxon>
        <taxon>Eurotiales</taxon>
        <taxon>Aspergillaceae</taxon>
        <taxon>Penicillium</taxon>
    </lineage>
</organism>
<dbReference type="Proteomes" id="UP000631181">
    <property type="component" value="Unassembled WGS sequence"/>
</dbReference>
<feature type="compositionally biased region" description="Low complexity" evidence="1">
    <location>
        <begin position="26"/>
        <end position="39"/>
    </location>
</feature>
<proteinExistence type="predicted"/>
<feature type="region of interest" description="Disordered" evidence="1">
    <location>
        <begin position="18"/>
        <end position="54"/>
    </location>
</feature>
<feature type="compositionally biased region" description="Polar residues" evidence="1">
    <location>
        <begin position="40"/>
        <end position="54"/>
    </location>
</feature>
<protein>
    <submittedName>
        <fullName evidence="2">Uncharacterized protein</fullName>
    </submittedName>
</protein>
<evidence type="ECO:0000313" key="3">
    <source>
        <dbReference type="Proteomes" id="UP000631181"/>
    </source>
</evidence>
<evidence type="ECO:0000256" key="1">
    <source>
        <dbReference type="SAM" id="MobiDB-lite"/>
    </source>
</evidence>
<accession>A0A8J8WID0</accession>
<comment type="caution">
    <text evidence="2">The sequence shown here is derived from an EMBL/GenBank/DDBJ whole genome shotgun (WGS) entry which is preliminary data.</text>
</comment>
<evidence type="ECO:0000313" key="2">
    <source>
        <dbReference type="EMBL" id="KAF7717566.1"/>
    </source>
</evidence>
<dbReference type="EMBL" id="WIWV01000025">
    <property type="protein sequence ID" value="KAF7717566.1"/>
    <property type="molecule type" value="Genomic_DNA"/>
</dbReference>
<reference evidence="2" key="1">
    <citation type="journal article" date="2020" name="Front. Microbiol.">
        <title>Gene regulatory networks of Penicillium echinulatum 2HH and Penicillium oxalicum 114-2 inferred by a computational biology approach.</title>
        <authorList>
            <person name="Lenz A.R."/>
            <person name="Galan-Vasquez E."/>
            <person name="Balbinot E."/>
            <person name="De Abreu F.P."/>
            <person name="De Oliveira N.S."/>
            <person name="Da Rosa L.O."/>
            <person name="De Avila E Silva S."/>
            <person name="Camassola M."/>
            <person name="Dillon A.J.P."/>
            <person name="Perez-Rueda E."/>
        </authorList>
    </citation>
    <scope>NUCLEOTIDE SEQUENCE</scope>
    <source>
        <strain evidence="2">S1M29</strain>
    </source>
</reference>
<sequence>MSRFRIPLASASRLNSLGGVVSPTESQASSSNIPPSSTSRVDSGTGFLSPTESQTRPLYWDSTRVNSVQRYQDISETLSFITLELEKWQQQTSDFLRGITVYLFTDVRREWGDALFQAIDERFRVRKTWDSQARTLSLKMPTQGHDIAQKWVINSVVDWKDDGIISKEEWRGLKIGFGTTLKLPMSPFPKFQKEPDIYIRPYDSDSEFLPPIAFEVGWSENASRLKDDVRILLEGGGGHIRVVIVIDWYLQKDGLTVTGKVDLWRRGLDGHPIHEQSEDIYPVPRLLRGQRQRLGVTLDDIFLTTLRANQDPKTIVYFDIGQLREEADKVFKELKLKTA</sequence>
<dbReference type="OrthoDB" id="4368470at2759"/>
<name>A0A8J8WID0_9EURO</name>
<dbReference type="AlphaFoldDB" id="A0A8J8WID0"/>
<keyword evidence="3" id="KW-1185">Reference proteome</keyword>